<evidence type="ECO:0000313" key="1">
    <source>
        <dbReference type="EMBL" id="RHZ44977.1"/>
    </source>
</evidence>
<evidence type="ECO:0000313" key="2">
    <source>
        <dbReference type="Proteomes" id="UP000266861"/>
    </source>
</evidence>
<dbReference type="EMBL" id="PQFF01000561">
    <property type="protein sequence ID" value="RHZ44977.1"/>
    <property type="molecule type" value="Genomic_DNA"/>
</dbReference>
<dbReference type="Proteomes" id="UP000266861">
    <property type="component" value="Unassembled WGS sequence"/>
</dbReference>
<keyword evidence="2" id="KW-1185">Reference proteome</keyword>
<protein>
    <submittedName>
        <fullName evidence="1">Uncharacterized protein</fullName>
    </submittedName>
</protein>
<reference evidence="1 2" key="1">
    <citation type="submission" date="2018-08" db="EMBL/GenBank/DDBJ databases">
        <title>Genome and evolution of the arbuscular mycorrhizal fungus Diversispora epigaea (formerly Glomus versiforme) and its bacterial endosymbionts.</title>
        <authorList>
            <person name="Sun X."/>
            <person name="Fei Z."/>
            <person name="Harrison M."/>
        </authorList>
    </citation>
    <scope>NUCLEOTIDE SEQUENCE [LARGE SCALE GENOMIC DNA]</scope>
    <source>
        <strain evidence="1 2">IT104</strain>
    </source>
</reference>
<sequence length="87" mass="10171">MAKYIDRDKKIFEEFSDNEMVQRVVKEILPSIEEEISLNKIPSTQEAVKAFDKVLPFFEQPPENFKVTKEELTGLENCIKNQNFSSE</sequence>
<accession>A0A397G2Z9</accession>
<gene>
    <name evidence="1" type="ORF">Glove_701g22</name>
</gene>
<comment type="caution">
    <text evidence="1">The sequence shown here is derived from an EMBL/GenBank/DDBJ whole genome shotgun (WGS) entry which is preliminary data.</text>
</comment>
<proteinExistence type="predicted"/>
<name>A0A397G2Z9_9GLOM</name>
<dbReference type="AlphaFoldDB" id="A0A397G2Z9"/>
<dbReference type="OrthoDB" id="2370009at2759"/>
<organism evidence="1 2">
    <name type="scientific">Diversispora epigaea</name>
    <dbReference type="NCBI Taxonomy" id="1348612"/>
    <lineage>
        <taxon>Eukaryota</taxon>
        <taxon>Fungi</taxon>
        <taxon>Fungi incertae sedis</taxon>
        <taxon>Mucoromycota</taxon>
        <taxon>Glomeromycotina</taxon>
        <taxon>Glomeromycetes</taxon>
        <taxon>Diversisporales</taxon>
        <taxon>Diversisporaceae</taxon>
        <taxon>Diversispora</taxon>
    </lineage>
</organism>